<dbReference type="OrthoDB" id="9789078at2"/>
<keyword evidence="3 14" id="KW-1003">Cell membrane</keyword>
<keyword evidence="8 14" id="KW-0378">Hydrolase</keyword>
<feature type="domain" description="Penicillin-binding protein transpeptidase" evidence="15">
    <location>
        <begin position="282"/>
        <end position="625"/>
    </location>
</feature>
<dbReference type="EC" id="3.4.16.4" evidence="14"/>
<proteinExistence type="inferred from homology"/>
<dbReference type="GO" id="GO:0071555">
    <property type="term" value="P:cell wall organization"/>
    <property type="evidence" value="ECO:0007669"/>
    <property type="project" value="UniProtKB-KW"/>
</dbReference>
<keyword evidence="5 14" id="KW-0121">Carboxypeptidase</keyword>
<evidence type="ECO:0000256" key="4">
    <source>
        <dbReference type="ARBA" id="ARBA00022519"/>
    </source>
</evidence>
<accession>A0A2P7U2C6</accession>
<dbReference type="SUPFAM" id="SSF56601">
    <property type="entry name" value="beta-lactamase/transpeptidase-like"/>
    <property type="match status" value="1"/>
</dbReference>
<reference evidence="17 18" key="1">
    <citation type="submission" date="2018-03" db="EMBL/GenBank/DDBJ databases">
        <title>Neisseria weixii sp. nov., isolated from the intestinal contents of Tibetan Plateau pika (Ochotona curzoniae) in Yushu, Qinghai Province, China.</title>
        <authorList>
            <person name="Gui Z."/>
        </authorList>
    </citation>
    <scope>NUCLEOTIDE SEQUENCE [LARGE SCALE GENOMIC DNA]</scope>
    <source>
        <strain evidence="17 18">ATCC 51483</strain>
    </source>
</reference>
<protein>
    <recommendedName>
        <fullName evidence="14">Peptidoglycan D,D-transpeptidase MrdA</fullName>
        <ecNumber evidence="14">3.4.16.4</ecNumber>
    </recommendedName>
    <alternativeName>
        <fullName evidence="14">Penicillin-binding protein 2</fullName>
        <shortName evidence="14">PBP-2</shortName>
    </alternativeName>
</protein>
<keyword evidence="4 14" id="KW-0997">Cell inner membrane</keyword>
<comment type="pathway">
    <text evidence="14">Cell wall biogenesis; peptidoglycan biosynthesis.</text>
</comment>
<evidence type="ECO:0000256" key="6">
    <source>
        <dbReference type="ARBA" id="ARBA00022670"/>
    </source>
</evidence>
<dbReference type="GO" id="GO:0071972">
    <property type="term" value="F:peptidoglycan L,D-transpeptidase activity"/>
    <property type="evidence" value="ECO:0007669"/>
    <property type="project" value="TreeGrafter"/>
</dbReference>
<evidence type="ECO:0000313" key="18">
    <source>
        <dbReference type="Proteomes" id="UP000241868"/>
    </source>
</evidence>
<dbReference type="Proteomes" id="UP000241868">
    <property type="component" value="Unassembled WGS sequence"/>
</dbReference>
<gene>
    <name evidence="14 17" type="primary">mrdA</name>
    <name evidence="17" type="ORF">C7N83_02035</name>
</gene>
<keyword evidence="6 14" id="KW-0645">Protease</keyword>
<dbReference type="RefSeq" id="WP_106740270.1">
    <property type="nucleotide sequence ID" value="NZ_PXYY01000007.1"/>
</dbReference>
<comment type="subcellular location">
    <subcellularLocation>
        <location evidence="14">Cell inner membrane</location>
        <topology evidence="14">Single-pass membrane protein</topology>
    </subcellularLocation>
    <subcellularLocation>
        <location evidence="2">Cell membrane</location>
    </subcellularLocation>
    <subcellularLocation>
        <location evidence="1">Membrane</location>
        <topology evidence="1">Single-pass membrane protein</topology>
    </subcellularLocation>
</comment>
<dbReference type="GO" id="GO:0005886">
    <property type="term" value="C:plasma membrane"/>
    <property type="evidence" value="ECO:0007669"/>
    <property type="project" value="UniProtKB-SubCell"/>
</dbReference>
<dbReference type="GO" id="GO:0009002">
    <property type="term" value="F:serine-type D-Ala-D-Ala carboxypeptidase activity"/>
    <property type="evidence" value="ECO:0007669"/>
    <property type="project" value="UniProtKB-UniRule"/>
</dbReference>
<dbReference type="PANTHER" id="PTHR30627">
    <property type="entry name" value="PEPTIDOGLYCAN D,D-TRANSPEPTIDASE"/>
    <property type="match status" value="1"/>
</dbReference>
<keyword evidence="7 14" id="KW-0812">Transmembrane</keyword>
<dbReference type="InterPro" id="IPR012338">
    <property type="entry name" value="Beta-lactam/transpept-like"/>
</dbReference>
<dbReference type="Pfam" id="PF03717">
    <property type="entry name" value="PBP_dimer"/>
    <property type="match status" value="1"/>
</dbReference>
<evidence type="ECO:0000256" key="1">
    <source>
        <dbReference type="ARBA" id="ARBA00004167"/>
    </source>
</evidence>
<dbReference type="GO" id="GO:0009252">
    <property type="term" value="P:peptidoglycan biosynthetic process"/>
    <property type="evidence" value="ECO:0007669"/>
    <property type="project" value="UniProtKB-UniRule"/>
</dbReference>
<dbReference type="InterPro" id="IPR001460">
    <property type="entry name" value="PCN-bd_Tpept"/>
</dbReference>
<feature type="domain" description="Penicillin-binding protein dimerisation" evidence="16">
    <location>
        <begin position="74"/>
        <end position="250"/>
    </location>
</feature>
<keyword evidence="11 14" id="KW-1133">Transmembrane helix</keyword>
<evidence type="ECO:0000256" key="11">
    <source>
        <dbReference type="ARBA" id="ARBA00022989"/>
    </source>
</evidence>
<evidence type="ECO:0000256" key="8">
    <source>
        <dbReference type="ARBA" id="ARBA00022801"/>
    </source>
</evidence>
<evidence type="ECO:0000256" key="5">
    <source>
        <dbReference type="ARBA" id="ARBA00022645"/>
    </source>
</evidence>
<keyword evidence="12 14" id="KW-0472">Membrane</keyword>
<feature type="transmembrane region" description="Helical" evidence="14">
    <location>
        <begin position="31"/>
        <end position="51"/>
    </location>
</feature>
<evidence type="ECO:0000256" key="13">
    <source>
        <dbReference type="ARBA" id="ARBA00023316"/>
    </source>
</evidence>
<dbReference type="InterPro" id="IPR005311">
    <property type="entry name" value="PBP_dimer"/>
</dbReference>
<sequence length="686" mass="76647">MLKRNLSAEPVKSIPKQSAANVSQSDSVLRLLVAFVLILVFFALLLARFVYLQVARYDDFTGRASTNRITIIPKPPIRGEIVDVNGVPLAKNYPVFSLEVIPSEIEGKMDDLVEALGQYVHISETDLKRFKKYRERYRKYENIPLKLKLTDEEAAKLAVHLHEFKGVEVNSRTFRSYPYGALTSHFLGYIGRISDRDQEKLREEELTALYRGSTHIGKSGLENYYEHQLHGLPGYQEVEKDAYGNIVKVLKNVPPKMGQTLRLGMDIRMQLEADRILGGKRGAVVAINPQNGDVLAFVSKPSFDPNLFIDGIDTETWKSLNQDWQRPLINRVTQGLYPPGSTFKPFMGMAFLESGKLTQSTVLPAPGAWGIPGSRHLFRDAVRSGHGSANLSRAIQVSSDTFFYRAGYELGIDKTHPYLAEFGLGAQTGIDLPNEYRGILPSREWKAKRFAKAKSPSVREWLPSEMVSVSVGQGYNAYTPLQMAHATASLANNGVVYRPHLVKEVLNYNDREITIINPNPERTIPFKRNNFEYIKNAMVKVLKPGGTGYRIGTGLAYSMGGKTGTAQVVQIQQGKSYNAAALREQHRDHAWFISFAPVDKPEIAIAVLLENGGWGANAAPLARNLTDFYMLNVKQNHFPPESEALVKQATIGVQEAKPVRPSVFQTAYQHHQYSVNGQPAKETPND</sequence>
<dbReference type="GO" id="GO:0006508">
    <property type="term" value="P:proteolysis"/>
    <property type="evidence" value="ECO:0007669"/>
    <property type="project" value="UniProtKB-KW"/>
</dbReference>
<dbReference type="SUPFAM" id="SSF56519">
    <property type="entry name" value="Penicillin binding protein dimerisation domain"/>
    <property type="match status" value="1"/>
</dbReference>
<comment type="caution">
    <text evidence="17">The sequence shown here is derived from an EMBL/GenBank/DDBJ whole genome shotgun (WGS) entry which is preliminary data.</text>
</comment>
<keyword evidence="9 14" id="KW-0133">Cell shape</keyword>
<evidence type="ECO:0000256" key="2">
    <source>
        <dbReference type="ARBA" id="ARBA00004236"/>
    </source>
</evidence>
<evidence type="ECO:0000256" key="12">
    <source>
        <dbReference type="ARBA" id="ARBA00023136"/>
    </source>
</evidence>
<evidence type="ECO:0000256" key="10">
    <source>
        <dbReference type="ARBA" id="ARBA00022984"/>
    </source>
</evidence>
<dbReference type="AlphaFoldDB" id="A0A2P7U2C6"/>
<keyword evidence="10 14" id="KW-0573">Peptidoglycan synthesis</keyword>
<evidence type="ECO:0000256" key="14">
    <source>
        <dbReference type="HAMAP-Rule" id="MF_02081"/>
    </source>
</evidence>
<evidence type="ECO:0000259" key="15">
    <source>
        <dbReference type="Pfam" id="PF00905"/>
    </source>
</evidence>
<dbReference type="Gene3D" id="3.40.710.10">
    <property type="entry name" value="DD-peptidase/beta-lactamase superfamily"/>
    <property type="match status" value="1"/>
</dbReference>
<comment type="function">
    <text evidence="14">Catalyzes cross-linking of the peptidoglycan cell wall.</text>
</comment>
<organism evidence="17 18">
    <name type="scientific">Neisseria iguanae</name>
    <dbReference type="NCBI Taxonomy" id="90242"/>
    <lineage>
        <taxon>Bacteria</taxon>
        <taxon>Pseudomonadati</taxon>
        <taxon>Pseudomonadota</taxon>
        <taxon>Betaproteobacteria</taxon>
        <taxon>Neisseriales</taxon>
        <taxon>Neisseriaceae</taxon>
        <taxon>Neisseria</taxon>
    </lineage>
</organism>
<keyword evidence="13 14" id="KW-0961">Cell wall biogenesis/degradation</keyword>
<evidence type="ECO:0000256" key="7">
    <source>
        <dbReference type="ARBA" id="ARBA00022692"/>
    </source>
</evidence>
<dbReference type="InterPro" id="IPR036138">
    <property type="entry name" value="PBP_dimer_sf"/>
</dbReference>
<dbReference type="Gene3D" id="3.30.1390.30">
    <property type="entry name" value="Penicillin-binding protein 2a, domain 3"/>
    <property type="match status" value="1"/>
</dbReference>
<dbReference type="EMBL" id="PXYY01000007">
    <property type="protein sequence ID" value="PSJ81129.1"/>
    <property type="molecule type" value="Genomic_DNA"/>
</dbReference>
<dbReference type="InterPro" id="IPR017790">
    <property type="entry name" value="Penicillin-binding_protein_2"/>
</dbReference>
<dbReference type="Pfam" id="PF00905">
    <property type="entry name" value="Transpeptidase"/>
    <property type="match status" value="1"/>
</dbReference>
<comment type="catalytic activity">
    <reaction evidence="14">
        <text>Preferential cleavage: (Ac)2-L-Lys-D-Ala-|-D-Ala. Also transpeptidation of peptidyl-alanyl moieties that are N-acyl substituents of D-alanine.</text>
        <dbReference type="EC" id="3.4.16.4"/>
    </reaction>
</comment>
<feature type="active site" description="Acyl-ester intermediate" evidence="14">
    <location>
        <position position="341"/>
    </location>
</feature>
<evidence type="ECO:0000313" key="17">
    <source>
        <dbReference type="EMBL" id="PSJ81129.1"/>
    </source>
</evidence>
<dbReference type="PANTHER" id="PTHR30627:SF2">
    <property type="entry name" value="PEPTIDOGLYCAN D,D-TRANSPEPTIDASE MRDA"/>
    <property type="match status" value="1"/>
</dbReference>
<evidence type="ECO:0000259" key="16">
    <source>
        <dbReference type="Pfam" id="PF03717"/>
    </source>
</evidence>
<dbReference type="Gene3D" id="3.90.1310.10">
    <property type="entry name" value="Penicillin-binding protein 2a (Domain 2)"/>
    <property type="match status" value="1"/>
</dbReference>
<comment type="similarity">
    <text evidence="14">Belongs to the transpeptidase family. MrdA subfamily.</text>
</comment>
<comment type="caution">
    <text evidence="14">Lacks conserved residue(s) required for the propagation of feature annotation.</text>
</comment>
<dbReference type="GO" id="GO:0008360">
    <property type="term" value="P:regulation of cell shape"/>
    <property type="evidence" value="ECO:0007669"/>
    <property type="project" value="UniProtKB-KW"/>
</dbReference>
<keyword evidence="18" id="KW-1185">Reference proteome</keyword>
<evidence type="ECO:0000256" key="3">
    <source>
        <dbReference type="ARBA" id="ARBA00022475"/>
    </source>
</evidence>
<dbReference type="InterPro" id="IPR050515">
    <property type="entry name" value="Beta-lactam/transpept"/>
</dbReference>
<dbReference type="HAMAP" id="MF_02081">
    <property type="entry name" value="MrdA_transpept"/>
    <property type="match status" value="1"/>
</dbReference>
<dbReference type="NCBIfam" id="TIGR03423">
    <property type="entry name" value="pbp2_mrdA"/>
    <property type="match status" value="1"/>
</dbReference>
<dbReference type="GO" id="GO:0008658">
    <property type="term" value="F:penicillin binding"/>
    <property type="evidence" value="ECO:0007669"/>
    <property type="project" value="InterPro"/>
</dbReference>
<name>A0A2P7U2C6_9NEIS</name>
<evidence type="ECO:0000256" key="9">
    <source>
        <dbReference type="ARBA" id="ARBA00022960"/>
    </source>
</evidence>